<dbReference type="WBParaSite" id="Csp11.Scaffold630.g19099.t1">
    <property type="protein sequence ID" value="Csp11.Scaffold630.g19099.t1"/>
    <property type="gene ID" value="Csp11.Scaffold630.g19099"/>
</dbReference>
<keyword evidence="3" id="KW-1185">Reference proteome</keyword>
<feature type="region of interest" description="Disordered" evidence="1">
    <location>
        <begin position="1"/>
        <end position="26"/>
    </location>
</feature>
<evidence type="ECO:0000259" key="2">
    <source>
        <dbReference type="PROSITE" id="PS50181"/>
    </source>
</evidence>
<name>A0A1I7UT67_9PELO</name>
<dbReference type="AlphaFoldDB" id="A0A1I7UT67"/>
<organism evidence="3 4">
    <name type="scientific">Caenorhabditis tropicalis</name>
    <dbReference type="NCBI Taxonomy" id="1561998"/>
    <lineage>
        <taxon>Eukaryota</taxon>
        <taxon>Metazoa</taxon>
        <taxon>Ecdysozoa</taxon>
        <taxon>Nematoda</taxon>
        <taxon>Chromadorea</taxon>
        <taxon>Rhabditida</taxon>
        <taxon>Rhabditina</taxon>
        <taxon>Rhabditomorpha</taxon>
        <taxon>Rhabditoidea</taxon>
        <taxon>Rhabditidae</taxon>
        <taxon>Peloderinae</taxon>
        <taxon>Caenorhabditis</taxon>
    </lineage>
</organism>
<protein>
    <submittedName>
        <fullName evidence="4">F-box domain-containing protein</fullName>
    </submittedName>
</protein>
<dbReference type="Proteomes" id="UP000095282">
    <property type="component" value="Unplaced"/>
</dbReference>
<evidence type="ECO:0000256" key="1">
    <source>
        <dbReference type="SAM" id="MobiDB-lite"/>
    </source>
</evidence>
<feature type="domain" description="F-box" evidence="2">
    <location>
        <begin position="33"/>
        <end position="91"/>
    </location>
</feature>
<dbReference type="PANTHER" id="PTHR21503:SF8">
    <property type="entry name" value="F-BOX ASSOCIATED DOMAIN-CONTAINING PROTEIN-RELATED"/>
    <property type="match status" value="1"/>
</dbReference>
<dbReference type="PROSITE" id="PS50181">
    <property type="entry name" value="FBOX"/>
    <property type="match status" value="1"/>
</dbReference>
<sequence>MAPRRLKKEGQLRRQSSHIDPPTLQSTNRFPSTMSFVLLPDLVLEEIFKSLSMKEILFLTQTSLRARHRISRHTKSHSIKIIVVDEKFERYVQIFHNHREIFKILIKTKDKKYFDSLWRFQTVVPVRYEWNTLVSYWKREVQGFQEILNYFNGLFLIEEVSFEFKQSNSHRIVPIVEYCFSKNLKIGSVDWPTFSESDEMTKRLLMASRGARDLDIKGFNSPSTHFNHFHLLKIDRLHIRNASWMTAEQAVALRNCKKISLGSVWLNEEDINRILREYIKNPGELQELRMSCYNDIIVEDMVKGLKIVRVNDGNMVRDSKYWFIAGGGIRFSAMRGWMGTIVIKRDP</sequence>
<dbReference type="PANTHER" id="PTHR21503">
    <property type="entry name" value="F-BOX-CONTAINING HYPOTHETICAL PROTEIN C.ELEGANS"/>
    <property type="match status" value="1"/>
</dbReference>
<dbReference type="InterPro" id="IPR001810">
    <property type="entry name" value="F-box_dom"/>
</dbReference>
<evidence type="ECO:0000313" key="4">
    <source>
        <dbReference type="WBParaSite" id="Csp11.Scaffold630.g19099.t1"/>
    </source>
</evidence>
<proteinExistence type="predicted"/>
<accession>A0A1I7UT67</accession>
<evidence type="ECO:0000313" key="3">
    <source>
        <dbReference type="Proteomes" id="UP000095282"/>
    </source>
</evidence>
<reference evidence="4" key="1">
    <citation type="submission" date="2016-11" db="UniProtKB">
        <authorList>
            <consortium name="WormBaseParasite"/>
        </authorList>
    </citation>
    <scope>IDENTIFICATION</scope>
</reference>